<dbReference type="PANTHER" id="PTHR31157">
    <property type="entry name" value="SCP DOMAIN-CONTAINING PROTEIN"/>
    <property type="match status" value="1"/>
</dbReference>
<reference evidence="5" key="1">
    <citation type="submission" date="2016-10" db="EMBL/GenBank/DDBJ databases">
        <authorList>
            <person name="Varghese N."/>
            <person name="Submissions S."/>
        </authorList>
    </citation>
    <scope>NUCLEOTIDE SEQUENCE [LARGE SCALE GENOMIC DNA]</scope>
    <source>
        <strain evidence="5">CGMCC 1.3703</strain>
    </source>
</reference>
<evidence type="ECO:0000256" key="2">
    <source>
        <dbReference type="SAM" id="SignalP"/>
    </source>
</evidence>
<dbReference type="EMBL" id="FNIZ01000015">
    <property type="protein sequence ID" value="SDP30530.1"/>
    <property type="molecule type" value="Genomic_DNA"/>
</dbReference>
<evidence type="ECO:0000256" key="1">
    <source>
        <dbReference type="SAM" id="MobiDB-lite"/>
    </source>
</evidence>
<dbReference type="SUPFAM" id="SSF55797">
    <property type="entry name" value="PR-1-like"/>
    <property type="match status" value="1"/>
</dbReference>
<gene>
    <name evidence="4" type="ORF">SAMN05421677_115103</name>
</gene>
<dbReference type="AlphaFoldDB" id="A0A1H0RMA6"/>
<dbReference type="CDD" id="cd05379">
    <property type="entry name" value="CAP_bacterial"/>
    <property type="match status" value="1"/>
</dbReference>
<accession>A0A1H0RMA6</accession>
<feature type="signal peptide" evidence="2">
    <location>
        <begin position="1"/>
        <end position="25"/>
    </location>
</feature>
<dbReference type="InterPro" id="IPR014258">
    <property type="entry name" value="CAP_domain_YkwD-like"/>
</dbReference>
<dbReference type="RefSeq" id="WP_089653522.1">
    <property type="nucleotide sequence ID" value="NZ_FNIZ01000015.1"/>
</dbReference>
<dbReference type="Proteomes" id="UP000198860">
    <property type="component" value="Unassembled WGS sequence"/>
</dbReference>
<dbReference type="PANTHER" id="PTHR31157:SF1">
    <property type="entry name" value="SCP DOMAIN-CONTAINING PROTEIN"/>
    <property type="match status" value="1"/>
</dbReference>
<feature type="compositionally biased region" description="Acidic residues" evidence="1">
    <location>
        <begin position="133"/>
        <end position="149"/>
    </location>
</feature>
<proteinExistence type="predicted"/>
<dbReference type="STRING" id="240303.SAMN05421677_115103"/>
<keyword evidence="5" id="KW-1185">Reference proteome</keyword>
<dbReference type="InterPro" id="IPR014044">
    <property type="entry name" value="CAP_dom"/>
</dbReference>
<organism evidence="4 5">
    <name type="scientific">Halobacillus aidingensis</name>
    <dbReference type="NCBI Taxonomy" id="240303"/>
    <lineage>
        <taxon>Bacteria</taxon>
        <taxon>Bacillati</taxon>
        <taxon>Bacillota</taxon>
        <taxon>Bacilli</taxon>
        <taxon>Bacillales</taxon>
        <taxon>Bacillaceae</taxon>
        <taxon>Halobacillus</taxon>
    </lineage>
</organism>
<feature type="compositionally biased region" description="Basic and acidic residues" evidence="1">
    <location>
        <begin position="88"/>
        <end position="115"/>
    </location>
</feature>
<feature type="domain" description="SCP" evidence="3">
    <location>
        <begin position="161"/>
        <end position="273"/>
    </location>
</feature>
<protein>
    <submittedName>
        <fullName evidence="4">Uncharacterized protein, YkwD family</fullName>
    </submittedName>
</protein>
<evidence type="ECO:0000313" key="4">
    <source>
        <dbReference type="EMBL" id="SDP30530.1"/>
    </source>
</evidence>
<keyword evidence="2" id="KW-0732">Signal</keyword>
<dbReference type="Gene3D" id="3.40.33.10">
    <property type="entry name" value="CAP"/>
    <property type="match status" value="1"/>
</dbReference>
<feature type="compositionally biased region" description="Low complexity" evidence="1">
    <location>
        <begin position="78"/>
        <end position="87"/>
    </location>
</feature>
<feature type="chain" id="PRO_5011472952" evidence="2">
    <location>
        <begin position="26"/>
        <end position="276"/>
    </location>
</feature>
<feature type="region of interest" description="Disordered" evidence="1">
    <location>
        <begin position="78"/>
        <end position="153"/>
    </location>
</feature>
<dbReference type="Pfam" id="PF00188">
    <property type="entry name" value="CAP"/>
    <property type="match status" value="1"/>
</dbReference>
<evidence type="ECO:0000313" key="5">
    <source>
        <dbReference type="Proteomes" id="UP000198860"/>
    </source>
</evidence>
<name>A0A1H0RMA6_HALAD</name>
<sequence>MMKKSLIVSGALALSLLASPATSLASTGEVKQDVQVETKTIQIDSGQLNDWISKNEDALKNNNLQQVDFQSFFDQFAQKDQQAPAEQPKQEQPKAETPVKEEPKQEKPKQEETKQEAPAPKPEAEKAPAPEQPAEEEVQKEENTQEEATSEVSAFEKQVVELTNQEREKQGLAPLKLDTELSAVAKDKSLDMQQNNYFSHNSPNYGSPFDMMKSYGIDYRTAGENIAMGQTTPEEVVQGWMNSQGHRENIMNPDFTHIGVGHAEDGNYWTQMFIGK</sequence>
<dbReference type="InterPro" id="IPR035940">
    <property type="entry name" value="CAP_sf"/>
</dbReference>
<dbReference type="NCBIfam" id="TIGR02909">
    <property type="entry name" value="spore_YkwD"/>
    <property type="match status" value="1"/>
</dbReference>
<evidence type="ECO:0000259" key="3">
    <source>
        <dbReference type="Pfam" id="PF00188"/>
    </source>
</evidence>
<dbReference type="OrthoDB" id="9783944at2"/>